<reference evidence="3 4" key="1">
    <citation type="submission" date="2020-02" db="EMBL/GenBank/DDBJ databases">
        <title>Geodermatophilus sabuli CPCC 205279 I12A-02694.</title>
        <authorList>
            <person name="Jiang Z."/>
        </authorList>
    </citation>
    <scope>NUCLEOTIDE SEQUENCE [LARGE SCALE GENOMIC DNA]</scope>
    <source>
        <strain evidence="3 4">I12A-02694</strain>
    </source>
</reference>
<accession>A0A7K3W407</accession>
<feature type="chain" id="PRO_5038423078" description="Tissue inhibitor of metalloproteinase" evidence="2">
    <location>
        <begin position="23"/>
        <end position="204"/>
    </location>
</feature>
<keyword evidence="1" id="KW-1133">Transmembrane helix</keyword>
<protein>
    <recommendedName>
        <fullName evidence="5">Tissue inhibitor of metalloproteinase</fullName>
    </recommendedName>
</protein>
<comment type="caution">
    <text evidence="3">The sequence shown here is derived from an EMBL/GenBank/DDBJ whole genome shotgun (WGS) entry which is preliminary data.</text>
</comment>
<keyword evidence="4" id="KW-1185">Reference proteome</keyword>
<dbReference type="Proteomes" id="UP000470246">
    <property type="component" value="Unassembled WGS sequence"/>
</dbReference>
<keyword evidence="1" id="KW-0812">Transmembrane</keyword>
<name>A0A7K3W407_9ACTN</name>
<dbReference type="PROSITE" id="PS51257">
    <property type="entry name" value="PROKAR_LIPOPROTEIN"/>
    <property type="match status" value="1"/>
</dbReference>
<dbReference type="EMBL" id="JAAGWF010000019">
    <property type="protein sequence ID" value="NEK59522.1"/>
    <property type="molecule type" value="Genomic_DNA"/>
</dbReference>
<sequence length="204" mass="20311">MRRTTTCLLAACVLLLAGWVWAPAASACSCVGGTTAEHVERADVVFSGRLLSREVAGGSSSSDPALHVFAVETVWKGTAASEQGVVSAASGASCGLELDGDGPFLVFATTAPDLPTGQLAAGLCGGTARLAADLTSEVAAATGRGPEEPGPGAVGTDLVGGPSGWAVWVGAVVATLTVAALAVTGELRRRRAPGCAHRAPGYRR</sequence>
<dbReference type="SUPFAM" id="SSF50242">
    <property type="entry name" value="TIMP-like"/>
    <property type="match status" value="1"/>
</dbReference>
<gene>
    <name evidence="3" type="ORF">GCU56_16820</name>
</gene>
<proteinExistence type="predicted"/>
<evidence type="ECO:0008006" key="5">
    <source>
        <dbReference type="Google" id="ProtNLM"/>
    </source>
</evidence>
<dbReference type="Gene3D" id="2.40.50.120">
    <property type="match status" value="1"/>
</dbReference>
<evidence type="ECO:0000256" key="2">
    <source>
        <dbReference type="SAM" id="SignalP"/>
    </source>
</evidence>
<dbReference type="InterPro" id="IPR008993">
    <property type="entry name" value="TIMP-like_OB-fold"/>
</dbReference>
<evidence type="ECO:0000313" key="3">
    <source>
        <dbReference type="EMBL" id="NEK59522.1"/>
    </source>
</evidence>
<keyword evidence="1" id="KW-0472">Membrane</keyword>
<evidence type="ECO:0000256" key="1">
    <source>
        <dbReference type="SAM" id="Phobius"/>
    </source>
</evidence>
<evidence type="ECO:0000313" key="4">
    <source>
        <dbReference type="Proteomes" id="UP000470246"/>
    </source>
</evidence>
<feature type="signal peptide" evidence="2">
    <location>
        <begin position="1"/>
        <end position="22"/>
    </location>
</feature>
<dbReference type="AlphaFoldDB" id="A0A7K3W407"/>
<organism evidence="3 4">
    <name type="scientific">Geodermatophilus sabuli</name>
    <dbReference type="NCBI Taxonomy" id="1564158"/>
    <lineage>
        <taxon>Bacteria</taxon>
        <taxon>Bacillati</taxon>
        <taxon>Actinomycetota</taxon>
        <taxon>Actinomycetes</taxon>
        <taxon>Geodermatophilales</taxon>
        <taxon>Geodermatophilaceae</taxon>
        <taxon>Geodermatophilus</taxon>
    </lineage>
</organism>
<dbReference type="RefSeq" id="WP_163482903.1">
    <property type="nucleotide sequence ID" value="NZ_JAAGWF010000019.1"/>
</dbReference>
<feature type="transmembrane region" description="Helical" evidence="1">
    <location>
        <begin position="165"/>
        <end position="183"/>
    </location>
</feature>
<keyword evidence="2" id="KW-0732">Signal</keyword>